<protein>
    <recommendedName>
        <fullName evidence="6 15">Cyclic di-GMP-binding protein</fullName>
    </recommendedName>
    <alternativeName>
        <fullName evidence="14 15">Cellulose synthase regulatory subunit</fullName>
    </alternativeName>
</protein>
<evidence type="ECO:0000256" key="6">
    <source>
        <dbReference type="ARBA" id="ARBA00021844"/>
    </source>
</evidence>
<dbReference type="Gene3D" id="2.60.120.260">
    <property type="entry name" value="Galactose-binding domain-like"/>
    <property type="match status" value="2"/>
</dbReference>
<comment type="subunit">
    <text evidence="5 15">Tightly associated with the cellulose synthase catalytic subunit.</text>
</comment>
<gene>
    <name evidence="16" type="primary">bcsB_2</name>
    <name evidence="16" type="ORF">GCM10009097_44010</name>
</gene>
<keyword evidence="15" id="KW-0732">Signal</keyword>
<dbReference type="RefSeq" id="WP_343928189.1">
    <property type="nucleotide sequence ID" value="NZ_BAAAEN010000020.1"/>
</dbReference>
<dbReference type="NCBIfam" id="NF008330">
    <property type="entry name" value="PRK11114.2-4"/>
    <property type="match status" value="1"/>
</dbReference>
<name>A0ABP3MJC3_9BURK</name>
<comment type="function">
    <text evidence="1 15">Binds the cellulose synthase activator, bis-(3'-5') cyclic diguanylic acid (c-di-GMP).</text>
</comment>
<dbReference type="Pfam" id="PF03170">
    <property type="entry name" value="BcsB"/>
    <property type="match status" value="1"/>
</dbReference>
<evidence type="ECO:0000256" key="14">
    <source>
        <dbReference type="ARBA" id="ARBA00033444"/>
    </source>
</evidence>
<evidence type="ECO:0000256" key="7">
    <source>
        <dbReference type="ARBA" id="ARBA00022475"/>
    </source>
</evidence>
<dbReference type="InterPro" id="IPR018513">
    <property type="entry name" value="Cell_synthase_bac"/>
</dbReference>
<organism evidence="16 17">
    <name type="scientific">Pigmentiphaga daeguensis</name>
    <dbReference type="NCBI Taxonomy" id="414049"/>
    <lineage>
        <taxon>Bacteria</taxon>
        <taxon>Pseudomonadati</taxon>
        <taxon>Pseudomonadota</taxon>
        <taxon>Betaproteobacteria</taxon>
        <taxon>Burkholderiales</taxon>
        <taxon>Alcaligenaceae</taxon>
        <taxon>Pigmentiphaga</taxon>
    </lineage>
</organism>
<evidence type="ECO:0000256" key="11">
    <source>
        <dbReference type="ARBA" id="ARBA00022916"/>
    </source>
</evidence>
<evidence type="ECO:0000256" key="3">
    <source>
        <dbReference type="ARBA" id="ARBA00005186"/>
    </source>
</evidence>
<keyword evidence="8 15" id="KW-0997">Cell inner membrane</keyword>
<keyword evidence="17" id="KW-1185">Reference proteome</keyword>
<evidence type="ECO:0000256" key="12">
    <source>
        <dbReference type="ARBA" id="ARBA00022989"/>
    </source>
</evidence>
<dbReference type="PROSITE" id="PS51257">
    <property type="entry name" value="PROKAR_LIPOPROTEIN"/>
    <property type="match status" value="1"/>
</dbReference>
<evidence type="ECO:0000256" key="10">
    <source>
        <dbReference type="ARBA" id="ARBA00022692"/>
    </source>
</evidence>
<evidence type="ECO:0000256" key="5">
    <source>
        <dbReference type="ARBA" id="ARBA00011437"/>
    </source>
</evidence>
<evidence type="ECO:0000313" key="16">
    <source>
        <dbReference type="EMBL" id="GAA0521654.1"/>
    </source>
</evidence>
<evidence type="ECO:0000256" key="4">
    <source>
        <dbReference type="ARBA" id="ARBA00010714"/>
    </source>
</evidence>
<dbReference type="EMBL" id="BAAAEN010000020">
    <property type="protein sequence ID" value="GAA0521654.1"/>
    <property type="molecule type" value="Genomic_DNA"/>
</dbReference>
<proteinExistence type="inferred from homology"/>
<feature type="chain" id="PRO_5044970284" description="Cyclic di-GMP-binding protein" evidence="15">
    <location>
        <begin position="23"/>
        <end position="769"/>
    </location>
</feature>
<comment type="similarity">
    <text evidence="4 15">Belongs to the AcsB/BcsB family.</text>
</comment>
<comment type="subcellular location">
    <subcellularLocation>
        <location evidence="2">Cell inner membrane</location>
        <topology evidence="2">Single-pass membrane protein</topology>
    </subcellularLocation>
</comment>
<dbReference type="PANTHER" id="PTHR39083">
    <property type="entry name" value="CYCLIC DI-GMP-BINDING PROTEIN"/>
    <property type="match status" value="1"/>
</dbReference>
<reference evidence="17" key="1">
    <citation type="journal article" date="2019" name="Int. J. Syst. Evol. Microbiol.">
        <title>The Global Catalogue of Microorganisms (GCM) 10K type strain sequencing project: providing services to taxonomists for standard genome sequencing and annotation.</title>
        <authorList>
            <consortium name="The Broad Institute Genomics Platform"/>
            <consortium name="The Broad Institute Genome Sequencing Center for Infectious Disease"/>
            <person name="Wu L."/>
            <person name="Ma J."/>
        </authorList>
    </citation>
    <scope>NUCLEOTIDE SEQUENCE [LARGE SCALE GENOMIC DNA]</scope>
    <source>
        <strain evidence="17">JCM 14330</strain>
    </source>
</reference>
<sequence>MTTRSTLGSLAATRLRALPALAAGLIACLPHASAMAAAAAPNAASATPVKVTSAVPGATRTHTYTLKQLGALFPLQLRGIDGVYGVPFSVRADEVVTGATLRLAYAYSPALLPDLSHINVLVNGEVSSSIPVPREQGGVNLTRDIAIPPRLITEFNRLNLQLIGHYTMECEDPAHSSLWANISNNSVLELTVTRIALENDLALLPQPFFDRRDIRPLNLPFVFASAPGGAALEAAGVLSSWFGALASYRGATFPVTQNAIPDHGNAVILATANERVAGVTWPQVQGPTVAVATNPNDPYGKLLLVLGRDAAELKTAATALAVGAPTLSGQAATITGIEQQKPRKPYDAPNWLRADRAVKFGELADAAALNVSGYSPDLIRVNFRMPPDLFAWREKGIPVDLRYRYTPRAEPDKSTLNININQRFLRSEPLLAIRHDATSRVDRLLDKVMPDGTVPARAKFQIPLFMLPAQTQMQFHYYYDYIKQGECKDVVLDNVRGTIEPDSTIDISHFSHFIAMPDLAAFSNSGFPFTRMADLSDTAVVLPDSPTPADYSTYLTVLGRLGDATGYPATGVTVAAARQAETLGGKDLLVISSGGRQPLLQQWAQYMPVSLDGNAKRFSLSDKVYQLFSWRDSDSRTNAKPTRQTLAFNSASSDAIIAGFESPLSGGRSVVVISANQPAGLHEAMRAMLDPDLVKSIQGSAVVIREKQVDSLAADQTYFVGSLNPLLHVQWYLANHPLLLALLGIVAALLLAVVLYLSLRARARRRLAL</sequence>
<dbReference type="PRINTS" id="PR01440">
    <property type="entry name" value="CELLSNTHASEB"/>
</dbReference>
<dbReference type="PANTHER" id="PTHR39083:SF1">
    <property type="entry name" value="CYCLIC DI-GMP-BINDING PROTEIN"/>
    <property type="match status" value="1"/>
</dbReference>
<evidence type="ECO:0000256" key="13">
    <source>
        <dbReference type="ARBA" id="ARBA00023136"/>
    </source>
</evidence>
<dbReference type="Proteomes" id="UP001501706">
    <property type="component" value="Unassembled WGS sequence"/>
</dbReference>
<feature type="signal peptide" evidence="15">
    <location>
        <begin position="1"/>
        <end position="22"/>
    </location>
</feature>
<keyword evidence="13 15" id="KW-0472">Membrane</keyword>
<evidence type="ECO:0000256" key="15">
    <source>
        <dbReference type="RuleBase" id="RU365021"/>
    </source>
</evidence>
<keyword evidence="11 15" id="KW-0135">Cellulose biosynthesis</keyword>
<dbReference type="NCBIfam" id="NF008323">
    <property type="entry name" value="PRK11114.1-1"/>
    <property type="match status" value="1"/>
</dbReference>
<evidence type="ECO:0000313" key="17">
    <source>
        <dbReference type="Proteomes" id="UP001501706"/>
    </source>
</evidence>
<accession>A0ABP3MJC3</accession>
<keyword evidence="10 15" id="KW-0812">Transmembrane</keyword>
<keyword evidence="12 15" id="KW-1133">Transmembrane helix</keyword>
<evidence type="ECO:0000256" key="1">
    <source>
        <dbReference type="ARBA" id="ARBA00002057"/>
    </source>
</evidence>
<keyword evidence="9 15" id="KW-0973">c-di-GMP</keyword>
<evidence type="ECO:0000256" key="8">
    <source>
        <dbReference type="ARBA" id="ARBA00022519"/>
    </source>
</evidence>
<keyword evidence="7 15" id="KW-1003">Cell membrane</keyword>
<evidence type="ECO:0000256" key="2">
    <source>
        <dbReference type="ARBA" id="ARBA00004377"/>
    </source>
</evidence>
<feature type="transmembrane region" description="Helical" evidence="15">
    <location>
        <begin position="738"/>
        <end position="759"/>
    </location>
</feature>
<dbReference type="InterPro" id="IPR003920">
    <property type="entry name" value="Cell_synth_B"/>
</dbReference>
<comment type="caution">
    <text evidence="16">The sequence shown here is derived from an EMBL/GenBank/DDBJ whole genome shotgun (WGS) entry which is preliminary data.</text>
</comment>
<evidence type="ECO:0000256" key="9">
    <source>
        <dbReference type="ARBA" id="ARBA00022636"/>
    </source>
</evidence>
<comment type="pathway">
    <text evidence="3 15">Glycan metabolism; bacterial cellulose biosynthesis.</text>
</comment>